<feature type="domain" description="AB hydrolase-1" evidence="1">
    <location>
        <begin position="23"/>
        <end position="249"/>
    </location>
</feature>
<dbReference type="RefSeq" id="WP_014372226.1">
    <property type="nucleotide sequence ID" value="NC_016935.1"/>
</dbReference>
<dbReference type="PRINTS" id="PR00111">
    <property type="entry name" value="ABHYDROLASE"/>
</dbReference>
<name>H6NIR6_9BACL</name>
<dbReference type="SUPFAM" id="SSF53474">
    <property type="entry name" value="alpha/beta-Hydrolases"/>
    <property type="match status" value="1"/>
</dbReference>
<dbReference type="AlphaFoldDB" id="H6NIR6"/>
<dbReference type="PRINTS" id="PR00412">
    <property type="entry name" value="EPOXHYDRLASE"/>
</dbReference>
<dbReference type="Pfam" id="PF00561">
    <property type="entry name" value="Abhydrolase_1"/>
    <property type="match status" value="1"/>
</dbReference>
<accession>H6NIR6</accession>
<dbReference type="PANTHER" id="PTHR43798">
    <property type="entry name" value="MONOACYLGLYCEROL LIPASE"/>
    <property type="match status" value="1"/>
</dbReference>
<dbReference type="Proteomes" id="UP000007523">
    <property type="component" value="Chromosome"/>
</dbReference>
<dbReference type="PANTHER" id="PTHR43798:SF20">
    <property type="entry name" value="2-SUCCINYL-6-HYDROXY-2,4-CYCLOHEXADIENE-1-CARBOXYLATE SYNTHASE-RELATED"/>
    <property type="match status" value="1"/>
</dbReference>
<dbReference type="EMBL" id="CP003235">
    <property type="protein sequence ID" value="AFC33133.1"/>
    <property type="molecule type" value="Genomic_DNA"/>
</dbReference>
<dbReference type="HOGENOM" id="CLU_020336_50_4_9"/>
<organism evidence="2 3">
    <name type="scientific">Paenibacillus mucilaginosus 3016</name>
    <dbReference type="NCBI Taxonomy" id="1116391"/>
    <lineage>
        <taxon>Bacteria</taxon>
        <taxon>Bacillati</taxon>
        <taxon>Bacillota</taxon>
        <taxon>Bacilli</taxon>
        <taxon>Bacillales</taxon>
        <taxon>Paenibacillaceae</taxon>
        <taxon>Paenibacillus</taxon>
    </lineage>
</organism>
<protein>
    <recommendedName>
        <fullName evidence="1">AB hydrolase-1 domain-containing protein</fullName>
    </recommendedName>
</protein>
<keyword evidence="3" id="KW-1185">Reference proteome</keyword>
<dbReference type="GO" id="GO:0003824">
    <property type="term" value="F:catalytic activity"/>
    <property type="evidence" value="ECO:0007669"/>
    <property type="project" value="InterPro"/>
</dbReference>
<dbReference type="KEGG" id="pmq:PM3016_6508"/>
<evidence type="ECO:0000313" key="3">
    <source>
        <dbReference type="Proteomes" id="UP000007523"/>
    </source>
</evidence>
<dbReference type="InterPro" id="IPR000639">
    <property type="entry name" value="Epox_hydrolase-like"/>
</dbReference>
<dbReference type="GO" id="GO:0016020">
    <property type="term" value="C:membrane"/>
    <property type="evidence" value="ECO:0007669"/>
    <property type="project" value="TreeGrafter"/>
</dbReference>
<dbReference type="STRING" id="1116391.PM3016_6508"/>
<sequence>MEKLVKEVNGIRLSYRDAGEGTPVVLLHGFCGSSAYWDELVPLLEGRCRLIVPDLRGHGDSSAPEGPYAMETFAEDIAGFLKSLDIGRAVVLGHSLGGYITLALAERHPDLLLGFGLIHSTPLPDDDKGKEGRLKAMDTIREQGLPAFIEGLVPKLFAPAHLETMPQAVAKAKEIGLGTSPEGAVRTLEGMRARPDRRNVIEETKLPVLLVAGTGDGVIAPEKTFAAEGERTTKRQIDGAGHMSLVEAPGELAQAILDFTSVM</sequence>
<dbReference type="InterPro" id="IPR000073">
    <property type="entry name" value="AB_hydrolase_1"/>
</dbReference>
<dbReference type="Gene3D" id="3.40.50.1820">
    <property type="entry name" value="alpha/beta hydrolase"/>
    <property type="match status" value="1"/>
</dbReference>
<dbReference type="InterPro" id="IPR029058">
    <property type="entry name" value="AB_hydrolase_fold"/>
</dbReference>
<dbReference type="InterPro" id="IPR050266">
    <property type="entry name" value="AB_hydrolase_sf"/>
</dbReference>
<evidence type="ECO:0000313" key="2">
    <source>
        <dbReference type="EMBL" id="AFC33133.1"/>
    </source>
</evidence>
<reference evidence="2 3" key="1">
    <citation type="journal article" date="2012" name="J. Bacteriol.">
        <title>Complete Genome Sequence of Paenibacillus mucilaginosus 3016, a Bacterium Functional as Microbial Fertilizer.</title>
        <authorList>
            <person name="Ma M."/>
            <person name="Wang Z."/>
            <person name="Li L."/>
            <person name="Jiang X."/>
            <person name="Guan D."/>
            <person name="Cao F."/>
            <person name="Chen H."/>
            <person name="Wang X."/>
            <person name="Shen D."/>
            <person name="Du B."/>
            <person name="Li J."/>
        </authorList>
    </citation>
    <scope>NUCLEOTIDE SEQUENCE [LARGE SCALE GENOMIC DNA]</scope>
    <source>
        <strain evidence="2 3">3016</strain>
    </source>
</reference>
<proteinExistence type="predicted"/>
<gene>
    <name evidence="2" type="ORF">PM3016_6508</name>
</gene>
<evidence type="ECO:0000259" key="1">
    <source>
        <dbReference type="Pfam" id="PF00561"/>
    </source>
</evidence>